<feature type="compositionally biased region" description="Polar residues" evidence="1">
    <location>
        <begin position="583"/>
        <end position="602"/>
    </location>
</feature>
<feature type="compositionally biased region" description="Basic and acidic residues" evidence="1">
    <location>
        <begin position="219"/>
        <end position="230"/>
    </location>
</feature>
<dbReference type="Proteomes" id="UP001165082">
    <property type="component" value="Unassembled WGS sequence"/>
</dbReference>
<feature type="compositionally biased region" description="Basic and acidic residues" evidence="1">
    <location>
        <begin position="15"/>
        <end position="26"/>
    </location>
</feature>
<organism evidence="2 3">
    <name type="scientific">Triparma retinervis</name>
    <dbReference type="NCBI Taxonomy" id="2557542"/>
    <lineage>
        <taxon>Eukaryota</taxon>
        <taxon>Sar</taxon>
        <taxon>Stramenopiles</taxon>
        <taxon>Ochrophyta</taxon>
        <taxon>Bolidophyceae</taxon>
        <taxon>Parmales</taxon>
        <taxon>Triparmaceae</taxon>
        <taxon>Triparma</taxon>
    </lineage>
</organism>
<sequence length="628" mass="67685">MPTVRSPLSPRNCSARREIALAKEVRSPNPKQKKKVKPKRRLDSENFDPMADPTLPATMKVSGKKSKKNSGLTKSLSRLTSSPLRTSRSFAKTVGKAAAKAGKIMGRNHADDASAAPAEEADGQGKPSVPTRSSTKNKHRPTLSSAAGSEVFDARLMEDFAFDSAVGGGDTLEAEVLAIMAQKKQKELKMQEEVKMKVVKEKEKEEEEEIVEEEEEEEKEKVVEETKVEPVVEEPIVTETKPIVAEEEPAEDVEDEFSSIEVVAGSELGDDVIVATIVDRKVTNATMSADKLDLVVDDMEVDEDADATPLNAPSPRRTSTPKRISASLKTAPSPWTEDANKLIKGEAKISVSEKVAKFQDEQKRLKEAEKKCGKVVESPWTKDAQDLISQHATQRVKKEKLVMEQKVVLEEERQAEERARSPKKTNDKVASFPDNKQDDSPGEDTCIASLGAAVTGLGNGAMERLRSLGSILAKTKDGAEEMEKGEKEEQNLDSTNIKTAPNASIVSEDALIADVKPSPSPTASPSLPPAPAPAPTSDIDVDALLEGASPAPPAVPSTIPSVLSSASLSSVRSSSKSAAPGNRRSNSPLRSTGRSTYNQTPIKSHKRGASGSSEINHPYSAKMRRSEC</sequence>
<feature type="compositionally biased region" description="Polar residues" evidence="1">
    <location>
        <begin position="316"/>
        <end position="330"/>
    </location>
</feature>
<keyword evidence="3" id="KW-1185">Reference proteome</keyword>
<evidence type="ECO:0000313" key="3">
    <source>
        <dbReference type="Proteomes" id="UP001165082"/>
    </source>
</evidence>
<gene>
    <name evidence="2" type="ORF">TrRE_jg7870</name>
</gene>
<protein>
    <submittedName>
        <fullName evidence="2">Uncharacterized protein</fullName>
    </submittedName>
</protein>
<feature type="compositionally biased region" description="Basic residues" evidence="1">
    <location>
        <begin position="31"/>
        <end position="40"/>
    </location>
</feature>
<feature type="compositionally biased region" description="Polar residues" evidence="1">
    <location>
        <begin position="492"/>
        <end position="505"/>
    </location>
</feature>
<accession>A0A9W7DRB0</accession>
<evidence type="ECO:0000313" key="2">
    <source>
        <dbReference type="EMBL" id="GMH47893.1"/>
    </source>
</evidence>
<feature type="compositionally biased region" description="Basic and acidic residues" evidence="1">
    <location>
        <begin position="476"/>
        <end position="490"/>
    </location>
</feature>
<comment type="caution">
    <text evidence="2">The sequence shown here is derived from an EMBL/GenBank/DDBJ whole genome shotgun (WGS) entry which is preliminary data.</text>
</comment>
<feature type="region of interest" description="Disordered" evidence="1">
    <location>
        <begin position="1"/>
        <end position="149"/>
    </location>
</feature>
<reference evidence="2" key="1">
    <citation type="submission" date="2022-07" db="EMBL/GenBank/DDBJ databases">
        <title>Genome analysis of Parmales, a sister group of diatoms, reveals the evolutionary specialization of diatoms from phago-mixotrophs to photoautotrophs.</title>
        <authorList>
            <person name="Ban H."/>
            <person name="Sato S."/>
            <person name="Yoshikawa S."/>
            <person name="Kazumasa Y."/>
            <person name="Nakamura Y."/>
            <person name="Ichinomiya M."/>
            <person name="Saitoh K."/>
            <person name="Sato N."/>
            <person name="Blanc-Mathieu R."/>
            <person name="Endo H."/>
            <person name="Kuwata A."/>
            <person name="Ogata H."/>
        </authorList>
    </citation>
    <scope>NUCLEOTIDE SEQUENCE</scope>
</reference>
<feature type="region of interest" description="Disordered" evidence="1">
    <location>
        <begin position="476"/>
        <end position="628"/>
    </location>
</feature>
<feature type="region of interest" description="Disordered" evidence="1">
    <location>
        <begin position="304"/>
        <end position="335"/>
    </location>
</feature>
<feature type="region of interest" description="Disordered" evidence="1">
    <location>
        <begin position="200"/>
        <end position="256"/>
    </location>
</feature>
<dbReference type="AlphaFoldDB" id="A0A9W7DRB0"/>
<proteinExistence type="predicted"/>
<feature type="compositionally biased region" description="Low complexity" evidence="1">
    <location>
        <begin position="233"/>
        <end position="243"/>
    </location>
</feature>
<feature type="region of interest" description="Disordered" evidence="1">
    <location>
        <begin position="404"/>
        <end position="446"/>
    </location>
</feature>
<feature type="compositionally biased region" description="Low complexity" evidence="1">
    <location>
        <begin position="69"/>
        <end position="103"/>
    </location>
</feature>
<feature type="compositionally biased region" description="Acidic residues" evidence="1">
    <location>
        <begin position="245"/>
        <end position="256"/>
    </location>
</feature>
<evidence type="ECO:0000256" key="1">
    <source>
        <dbReference type="SAM" id="MobiDB-lite"/>
    </source>
</evidence>
<dbReference type="OrthoDB" id="10531049at2759"/>
<dbReference type="EMBL" id="BRXZ01000587">
    <property type="protein sequence ID" value="GMH47893.1"/>
    <property type="molecule type" value="Genomic_DNA"/>
</dbReference>
<feature type="compositionally biased region" description="Basic and acidic residues" evidence="1">
    <location>
        <begin position="404"/>
        <end position="427"/>
    </location>
</feature>
<feature type="compositionally biased region" description="Pro residues" evidence="1">
    <location>
        <begin position="518"/>
        <end position="534"/>
    </location>
</feature>
<feature type="compositionally biased region" description="Acidic residues" evidence="1">
    <location>
        <begin position="204"/>
        <end position="218"/>
    </location>
</feature>
<feature type="compositionally biased region" description="Low complexity" evidence="1">
    <location>
        <begin position="561"/>
        <end position="579"/>
    </location>
</feature>
<name>A0A9W7DRB0_9STRA</name>